<dbReference type="SUPFAM" id="SSF51905">
    <property type="entry name" value="FAD/NAD(P)-binding domain"/>
    <property type="match status" value="1"/>
</dbReference>
<dbReference type="GO" id="GO:0030488">
    <property type="term" value="P:tRNA methylation"/>
    <property type="evidence" value="ECO:0007669"/>
    <property type="project" value="TreeGrafter"/>
</dbReference>
<evidence type="ECO:0000313" key="12">
    <source>
        <dbReference type="EMBL" id="GJN63509.1"/>
    </source>
</evidence>
<dbReference type="EC" id="2.1.1.74" evidence="10"/>
<keyword evidence="7 10" id="KW-0274">FAD</keyword>
<name>A0AA37MRA1_9FIRM</name>
<evidence type="ECO:0000256" key="2">
    <source>
        <dbReference type="ARBA" id="ARBA00022490"/>
    </source>
</evidence>
<dbReference type="InterPro" id="IPR040131">
    <property type="entry name" value="MnmG_N"/>
</dbReference>
<keyword evidence="6 10" id="KW-0819">tRNA processing</keyword>
<feature type="binding site" evidence="10">
    <location>
        <begin position="12"/>
        <end position="17"/>
    </location>
    <ligand>
        <name>FAD</name>
        <dbReference type="ChEBI" id="CHEBI:57692"/>
    </ligand>
</feature>
<dbReference type="NCBIfam" id="NF003739">
    <property type="entry name" value="PRK05335.1"/>
    <property type="match status" value="1"/>
</dbReference>
<comment type="subcellular location">
    <subcellularLocation>
        <location evidence="10">Cytoplasm</location>
    </subcellularLocation>
</comment>
<evidence type="ECO:0000256" key="7">
    <source>
        <dbReference type="ARBA" id="ARBA00022827"/>
    </source>
</evidence>
<reference evidence="12" key="1">
    <citation type="journal article" date="2022" name="Int. J. Syst. Evol. Microbiol.">
        <title>Genome-based, phenotypic and chemotaxonomic classification of Faecalibacterium strains: proposal of three novel species Faecalibacterium duncaniae sp. nov., Faecalibacterium hattorii sp. nov. and Faecalibacterium gallinarum sp. nov. .</title>
        <authorList>
            <person name="Sakamoto M."/>
            <person name="Sakurai N."/>
            <person name="Tanno H."/>
            <person name="Iino T."/>
            <person name="Ohkuma M."/>
            <person name="Endo A."/>
        </authorList>
    </citation>
    <scope>NUCLEOTIDE SEQUENCE</scope>
    <source>
        <strain evidence="12">JCM 17207</strain>
    </source>
</reference>
<dbReference type="GO" id="GO:0050660">
    <property type="term" value="F:flavin adenine dinucleotide binding"/>
    <property type="evidence" value="ECO:0007669"/>
    <property type="project" value="UniProtKB-UniRule"/>
</dbReference>
<evidence type="ECO:0000256" key="8">
    <source>
        <dbReference type="ARBA" id="ARBA00022857"/>
    </source>
</evidence>
<comment type="similarity">
    <text evidence="10">Belongs to the MnmG family. TrmFO subfamily.</text>
</comment>
<dbReference type="HAMAP" id="MF_01037">
    <property type="entry name" value="TrmFO"/>
    <property type="match status" value="1"/>
</dbReference>
<evidence type="ECO:0000259" key="11">
    <source>
        <dbReference type="Pfam" id="PF01134"/>
    </source>
</evidence>
<evidence type="ECO:0000256" key="1">
    <source>
        <dbReference type="ARBA" id="ARBA00001974"/>
    </source>
</evidence>
<dbReference type="InterPro" id="IPR002218">
    <property type="entry name" value="MnmG-rel"/>
</dbReference>
<keyword evidence="2 10" id="KW-0963">Cytoplasm</keyword>
<dbReference type="Pfam" id="PF01134">
    <property type="entry name" value="GIDA"/>
    <property type="match status" value="1"/>
</dbReference>
<dbReference type="RefSeq" id="WP_238315534.1">
    <property type="nucleotide sequence ID" value="NZ_BQKV01000007.1"/>
</dbReference>
<dbReference type="InterPro" id="IPR036188">
    <property type="entry name" value="FAD/NAD-bd_sf"/>
</dbReference>
<evidence type="ECO:0000256" key="3">
    <source>
        <dbReference type="ARBA" id="ARBA00022603"/>
    </source>
</evidence>
<keyword evidence="5 10" id="KW-0808">Transferase</keyword>
<comment type="cofactor">
    <cofactor evidence="1 10">
        <name>FAD</name>
        <dbReference type="ChEBI" id="CHEBI:57692"/>
    </cofactor>
</comment>
<organism evidence="12 13">
    <name type="scientific">Faecalibacterium gallinarum</name>
    <dbReference type="NCBI Taxonomy" id="2903556"/>
    <lineage>
        <taxon>Bacteria</taxon>
        <taxon>Bacillati</taxon>
        <taxon>Bacillota</taxon>
        <taxon>Clostridia</taxon>
        <taxon>Eubacteriales</taxon>
        <taxon>Oscillospiraceae</taxon>
        <taxon>Faecalibacterium</taxon>
    </lineage>
</organism>
<dbReference type="PANTHER" id="PTHR11806">
    <property type="entry name" value="GLUCOSE INHIBITED DIVISION PROTEIN A"/>
    <property type="match status" value="1"/>
</dbReference>
<dbReference type="EMBL" id="BQKV01000007">
    <property type="protein sequence ID" value="GJN63509.1"/>
    <property type="molecule type" value="Genomic_DNA"/>
</dbReference>
<dbReference type="GO" id="GO:0047151">
    <property type="term" value="F:tRNA (uracil(54)-C5)-methyltransferase activity, 5,10-methylenetetrahydrofolate-dependent"/>
    <property type="evidence" value="ECO:0007669"/>
    <property type="project" value="UniProtKB-UniRule"/>
</dbReference>
<keyword evidence="9 10" id="KW-0520">NAD</keyword>
<evidence type="ECO:0000256" key="5">
    <source>
        <dbReference type="ARBA" id="ARBA00022679"/>
    </source>
</evidence>
<comment type="catalytic activity">
    <reaction evidence="10">
        <text>uridine(54) in tRNA + (6R)-5,10-methylene-5,6,7,8-tetrahydrofolate + NADH + H(+) = 5-methyluridine(54) in tRNA + (6S)-5,6,7,8-tetrahydrofolate + NAD(+)</text>
        <dbReference type="Rhea" id="RHEA:16873"/>
        <dbReference type="Rhea" id="RHEA-COMP:10167"/>
        <dbReference type="Rhea" id="RHEA-COMP:10193"/>
        <dbReference type="ChEBI" id="CHEBI:15378"/>
        <dbReference type="ChEBI" id="CHEBI:15636"/>
        <dbReference type="ChEBI" id="CHEBI:57453"/>
        <dbReference type="ChEBI" id="CHEBI:57540"/>
        <dbReference type="ChEBI" id="CHEBI:57945"/>
        <dbReference type="ChEBI" id="CHEBI:65315"/>
        <dbReference type="ChEBI" id="CHEBI:74447"/>
        <dbReference type="EC" id="2.1.1.74"/>
    </reaction>
</comment>
<dbReference type="PANTHER" id="PTHR11806:SF2">
    <property type="entry name" value="METHYLENETETRAHYDROFOLATE--TRNA-(URACIL-5-)-METHYLTRANSFERASE TRMFO"/>
    <property type="match status" value="1"/>
</dbReference>
<dbReference type="NCBIfam" id="TIGR00137">
    <property type="entry name" value="gid_trmFO"/>
    <property type="match status" value="1"/>
</dbReference>
<evidence type="ECO:0000313" key="13">
    <source>
        <dbReference type="Proteomes" id="UP001055185"/>
    </source>
</evidence>
<evidence type="ECO:0000256" key="10">
    <source>
        <dbReference type="HAMAP-Rule" id="MF_01037"/>
    </source>
</evidence>
<dbReference type="GO" id="GO:0005829">
    <property type="term" value="C:cytosol"/>
    <property type="evidence" value="ECO:0007669"/>
    <property type="project" value="TreeGrafter"/>
</dbReference>
<keyword evidence="8 10" id="KW-0521">NADP</keyword>
<dbReference type="InterPro" id="IPR004417">
    <property type="entry name" value="TrmFO"/>
</dbReference>
<gene>
    <name evidence="10 12" type="primary">trmFO</name>
    <name evidence="12" type="ORF">JCM17207_01340</name>
</gene>
<comment type="catalytic activity">
    <reaction evidence="10">
        <text>uridine(54) in tRNA + (6R)-5,10-methylene-5,6,7,8-tetrahydrofolate + NADPH + H(+) = 5-methyluridine(54) in tRNA + (6S)-5,6,7,8-tetrahydrofolate + NADP(+)</text>
        <dbReference type="Rhea" id="RHEA:62372"/>
        <dbReference type="Rhea" id="RHEA-COMP:10167"/>
        <dbReference type="Rhea" id="RHEA-COMP:10193"/>
        <dbReference type="ChEBI" id="CHEBI:15378"/>
        <dbReference type="ChEBI" id="CHEBI:15636"/>
        <dbReference type="ChEBI" id="CHEBI:57453"/>
        <dbReference type="ChEBI" id="CHEBI:57783"/>
        <dbReference type="ChEBI" id="CHEBI:58349"/>
        <dbReference type="ChEBI" id="CHEBI:65315"/>
        <dbReference type="ChEBI" id="CHEBI:74447"/>
        <dbReference type="EC" id="2.1.1.74"/>
    </reaction>
</comment>
<keyword evidence="4 10" id="KW-0285">Flavoprotein</keyword>
<dbReference type="Gene3D" id="3.50.50.60">
    <property type="entry name" value="FAD/NAD(P)-binding domain"/>
    <property type="match status" value="2"/>
</dbReference>
<keyword evidence="3 10" id="KW-0489">Methyltransferase</keyword>
<evidence type="ECO:0000256" key="4">
    <source>
        <dbReference type="ARBA" id="ARBA00022630"/>
    </source>
</evidence>
<proteinExistence type="inferred from homology"/>
<dbReference type="AlphaFoldDB" id="A0AA37MRA1"/>
<accession>A0AA37MRA1</accession>
<comment type="caution">
    <text evidence="12">The sequence shown here is derived from an EMBL/GenBank/DDBJ whole genome shotgun (WGS) entry which is preliminary data.</text>
</comment>
<sequence length="462" mass="50872">MNQTQLHVKVLGAGLAGCEAALWLAGQGVQVDLYEQKPVHFSPAHKSEGFAELICSNSLKAERLDSASGLLKEEMRRMGSRLLKAAETARVAAGGALAVDRDAFSAEVTRMVCDCPGITVHREEVTSIDESEPVLVATGPLTEGALADEIGRLTGDERLHFYDAVAPIVTAESLDYDKVFAASRYGRGEADYLNCPFNKAEYEAFYEALASAERAPLHDFDEGAEQAQPDPDAHGKKADTVTVYEGCMPIEIMAARGADTMRYGPLRPVGLTDPRTGHRPWANVQLRAENLERTLYNIVGFQTNLKWGEQKRVFSMIPGLEHAEFVRYGVMHRNTFLDSPRVLTAQLCLKEHPNVFFAGQITGFEGYMESAACGLLAARSIYARLTGRTLPPPPADTMCGALVRHLTTENRNFQPMGANMGILPPLENRPRDKRLRYMAQAERAVASFQRWVEENAPTQESL</sequence>
<comment type="function">
    <text evidence="10">Catalyzes the folate-dependent formation of 5-methyl-uridine at position 54 (M-5-U54) in all tRNAs.</text>
</comment>
<keyword evidence="13" id="KW-1185">Reference proteome</keyword>
<evidence type="ECO:0000256" key="9">
    <source>
        <dbReference type="ARBA" id="ARBA00023027"/>
    </source>
</evidence>
<evidence type="ECO:0000256" key="6">
    <source>
        <dbReference type="ARBA" id="ARBA00022694"/>
    </source>
</evidence>
<protein>
    <recommendedName>
        <fullName evidence="10">Methylenetetrahydrofolate--tRNA-(uracil-5-)-methyltransferase TrmFO</fullName>
        <ecNumber evidence="10">2.1.1.74</ecNumber>
    </recommendedName>
    <alternativeName>
        <fullName evidence="10">Folate-dependent tRNA (uracil-5-)-methyltransferase</fullName>
    </alternativeName>
    <alternativeName>
        <fullName evidence="10">Folate-dependent tRNA(M-5-U54)-methyltransferase</fullName>
    </alternativeName>
</protein>
<dbReference type="Proteomes" id="UP001055185">
    <property type="component" value="Unassembled WGS sequence"/>
</dbReference>
<dbReference type="GO" id="GO:0002098">
    <property type="term" value="P:tRNA wobble uridine modification"/>
    <property type="evidence" value="ECO:0007669"/>
    <property type="project" value="TreeGrafter"/>
</dbReference>
<feature type="domain" description="MnmG N-terminal" evidence="11">
    <location>
        <begin position="8"/>
        <end position="387"/>
    </location>
</feature>